<keyword evidence="1" id="KW-0687">Ribonucleoprotein</keyword>
<evidence type="ECO:0000313" key="2">
    <source>
        <dbReference type="EnsemblPlants" id="KEH17221"/>
    </source>
</evidence>
<keyword evidence="3" id="KW-1185">Reference proteome</keyword>
<reference evidence="2" key="3">
    <citation type="submission" date="2015-06" db="UniProtKB">
        <authorList>
            <consortium name="EnsemblPlants"/>
        </authorList>
    </citation>
    <scope>IDENTIFICATION</scope>
    <source>
        <strain evidence="2">cv. Jemalong A17</strain>
    </source>
</reference>
<reference evidence="1 3" key="1">
    <citation type="journal article" date="2011" name="Nature">
        <title>The Medicago genome provides insight into the evolution of rhizobial symbioses.</title>
        <authorList>
            <person name="Young N.D."/>
            <person name="Debelle F."/>
            <person name="Oldroyd G.E."/>
            <person name="Geurts R."/>
            <person name="Cannon S.B."/>
            <person name="Udvardi M.K."/>
            <person name="Benedito V.A."/>
            <person name="Mayer K.F."/>
            <person name="Gouzy J."/>
            <person name="Schoof H."/>
            <person name="Van de Peer Y."/>
            <person name="Proost S."/>
            <person name="Cook D.R."/>
            <person name="Meyers B.C."/>
            <person name="Spannagl M."/>
            <person name="Cheung F."/>
            <person name="De Mita S."/>
            <person name="Krishnakumar V."/>
            <person name="Gundlach H."/>
            <person name="Zhou S."/>
            <person name="Mudge J."/>
            <person name="Bharti A.K."/>
            <person name="Murray J.D."/>
            <person name="Naoumkina M.A."/>
            <person name="Rosen B."/>
            <person name="Silverstein K.A."/>
            <person name="Tang H."/>
            <person name="Rombauts S."/>
            <person name="Zhao P.X."/>
            <person name="Zhou P."/>
            <person name="Barbe V."/>
            <person name="Bardou P."/>
            <person name="Bechner M."/>
            <person name="Bellec A."/>
            <person name="Berger A."/>
            <person name="Berges H."/>
            <person name="Bidwell S."/>
            <person name="Bisseling T."/>
            <person name="Choisne N."/>
            <person name="Couloux A."/>
            <person name="Denny R."/>
            <person name="Deshpande S."/>
            <person name="Dai X."/>
            <person name="Doyle J.J."/>
            <person name="Dudez A.M."/>
            <person name="Farmer A.D."/>
            <person name="Fouteau S."/>
            <person name="Franken C."/>
            <person name="Gibelin C."/>
            <person name="Gish J."/>
            <person name="Goldstein S."/>
            <person name="Gonzalez A.J."/>
            <person name="Green P.J."/>
            <person name="Hallab A."/>
            <person name="Hartog M."/>
            <person name="Hua A."/>
            <person name="Humphray S.J."/>
            <person name="Jeong D.H."/>
            <person name="Jing Y."/>
            <person name="Jocker A."/>
            <person name="Kenton S.M."/>
            <person name="Kim D.J."/>
            <person name="Klee K."/>
            <person name="Lai H."/>
            <person name="Lang C."/>
            <person name="Lin S."/>
            <person name="Macmil S.L."/>
            <person name="Magdelenat G."/>
            <person name="Matthews L."/>
            <person name="McCorrison J."/>
            <person name="Monaghan E.L."/>
            <person name="Mun J.H."/>
            <person name="Najar F.Z."/>
            <person name="Nicholson C."/>
            <person name="Noirot C."/>
            <person name="O'Bleness M."/>
            <person name="Paule C.R."/>
            <person name="Poulain J."/>
            <person name="Prion F."/>
            <person name="Qin B."/>
            <person name="Qu C."/>
            <person name="Retzel E.F."/>
            <person name="Riddle C."/>
            <person name="Sallet E."/>
            <person name="Samain S."/>
            <person name="Samson N."/>
            <person name="Sanders I."/>
            <person name="Saurat O."/>
            <person name="Scarpelli C."/>
            <person name="Schiex T."/>
            <person name="Segurens B."/>
            <person name="Severin A.J."/>
            <person name="Sherrier D.J."/>
            <person name="Shi R."/>
            <person name="Sims S."/>
            <person name="Singer S.R."/>
            <person name="Sinharoy S."/>
            <person name="Sterck L."/>
            <person name="Viollet A."/>
            <person name="Wang B.B."/>
            <person name="Wang K."/>
            <person name="Wang M."/>
            <person name="Wang X."/>
            <person name="Warfsmann J."/>
            <person name="Weissenbach J."/>
            <person name="White D.D."/>
            <person name="White J.D."/>
            <person name="Wiley G.B."/>
            <person name="Wincker P."/>
            <person name="Xing Y."/>
            <person name="Yang L."/>
            <person name="Yao Z."/>
            <person name="Ying F."/>
            <person name="Zhai J."/>
            <person name="Zhou L."/>
            <person name="Zuber A."/>
            <person name="Denarie J."/>
            <person name="Dixon R.A."/>
            <person name="May G.D."/>
            <person name="Schwartz D.C."/>
            <person name="Rogers J."/>
            <person name="Quetier F."/>
            <person name="Town C.D."/>
            <person name="Roe B.A."/>
        </authorList>
    </citation>
    <scope>NUCLEOTIDE SEQUENCE [LARGE SCALE GENOMIC DNA]</scope>
    <source>
        <strain evidence="1">A17</strain>
        <strain evidence="2 3">cv. Jemalong A17</strain>
    </source>
</reference>
<organism evidence="2">
    <name type="scientific">Medicago truncatula</name>
    <name type="common">Barrel medic</name>
    <name type="synonym">Medicago tribuloides</name>
    <dbReference type="NCBI Taxonomy" id="3880"/>
    <lineage>
        <taxon>Eukaryota</taxon>
        <taxon>Viridiplantae</taxon>
        <taxon>Streptophyta</taxon>
        <taxon>Embryophyta</taxon>
        <taxon>Tracheophyta</taxon>
        <taxon>Spermatophyta</taxon>
        <taxon>Magnoliopsida</taxon>
        <taxon>eudicotyledons</taxon>
        <taxon>Gunneridae</taxon>
        <taxon>Pentapetalae</taxon>
        <taxon>rosids</taxon>
        <taxon>fabids</taxon>
        <taxon>Fabales</taxon>
        <taxon>Fabaceae</taxon>
        <taxon>Papilionoideae</taxon>
        <taxon>50 kb inversion clade</taxon>
        <taxon>NPAAA clade</taxon>
        <taxon>Hologalegina</taxon>
        <taxon>IRL clade</taxon>
        <taxon>Trifolieae</taxon>
        <taxon>Medicago</taxon>
    </lineage>
</organism>
<reference evidence="1 3" key="2">
    <citation type="journal article" date="2014" name="BMC Genomics">
        <title>An improved genome release (version Mt4.0) for the model legume Medicago truncatula.</title>
        <authorList>
            <person name="Tang H."/>
            <person name="Krishnakumar V."/>
            <person name="Bidwell S."/>
            <person name="Rosen B."/>
            <person name="Chan A."/>
            <person name="Zhou S."/>
            <person name="Gentzbittel L."/>
            <person name="Childs K.L."/>
            <person name="Yandell M."/>
            <person name="Gundlach H."/>
            <person name="Mayer K.F."/>
            <person name="Schwartz D.C."/>
            <person name="Town C.D."/>
        </authorList>
    </citation>
    <scope>GENOME REANNOTATION</scope>
    <source>
        <strain evidence="1">A17</strain>
        <strain evidence="2 3">cv. Jemalong A17</strain>
    </source>
</reference>
<evidence type="ECO:0000313" key="3">
    <source>
        <dbReference type="Proteomes" id="UP000002051"/>
    </source>
</evidence>
<dbReference type="AlphaFoldDB" id="G7ZUG5"/>
<protein>
    <submittedName>
        <fullName evidence="1">Ribosomal protein S4, putative</fullName>
    </submittedName>
</protein>
<dbReference type="HOGENOM" id="CLU_1952039_0_0_1"/>
<accession>G7ZUG5</accession>
<sequence length="129" mass="14717">MKSSVFPTPKRGGIIGQSDLNMLAYIWSRTLLDPYIGSIGSWTRTYKDPTCRTISYHEIYVNLCASQRKASLLIFTKKIKIKRIELPTHYSEVNHRKPKAVVSYGPNIGHTLSRKSHFILKLLVNIPTT</sequence>
<keyword evidence="1" id="KW-0689">Ribosomal protein</keyword>
<dbReference type="STRING" id="3880.G7ZUG5"/>
<dbReference type="PaxDb" id="3880-AES82853"/>
<evidence type="ECO:0000313" key="1">
    <source>
        <dbReference type="EMBL" id="KEH17221.1"/>
    </source>
</evidence>
<dbReference type="GO" id="GO:0005840">
    <property type="term" value="C:ribosome"/>
    <property type="evidence" value="ECO:0007669"/>
    <property type="project" value="UniProtKB-KW"/>
</dbReference>
<dbReference type="EMBL" id="KL402755">
    <property type="protein sequence ID" value="KEH17221.1"/>
    <property type="molecule type" value="Genomic_DNA"/>
</dbReference>
<dbReference type="Proteomes" id="UP000002051">
    <property type="component" value="Unassembled WGS sequence"/>
</dbReference>
<name>G7ZUG5_MEDTR</name>
<gene>
    <name evidence="1" type="ORF">MTR_0030s0090</name>
</gene>
<dbReference type="EnsemblPlants" id="KEH17221">
    <property type="protein sequence ID" value="KEH17221"/>
    <property type="gene ID" value="MTR_0030s0090"/>
</dbReference>
<proteinExistence type="predicted"/>